<keyword evidence="1" id="KW-0812">Transmembrane</keyword>
<gene>
    <name evidence="2" type="ORF">KC660_01605</name>
</gene>
<dbReference type="EMBL" id="JAGQLG010000056">
    <property type="protein sequence ID" value="MCA9382085.1"/>
    <property type="molecule type" value="Genomic_DNA"/>
</dbReference>
<feature type="transmembrane region" description="Helical" evidence="1">
    <location>
        <begin position="12"/>
        <end position="31"/>
    </location>
</feature>
<dbReference type="Proteomes" id="UP000782843">
    <property type="component" value="Unassembled WGS sequence"/>
</dbReference>
<evidence type="ECO:0000256" key="1">
    <source>
        <dbReference type="SAM" id="Phobius"/>
    </source>
</evidence>
<keyword evidence="1" id="KW-0472">Membrane</keyword>
<comment type="caution">
    <text evidence="2">The sequence shown here is derived from an EMBL/GenBank/DDBJ whole genome shotgun (WGS) entry which is preliminary data.</text>
</comment>
<reference evidence="2" key="1">
    <citation type="submission" date="2020-04" db="EMBL/GenBank/DDBJ databases">
        <authorList>
            <person name="Zhang T."/>
        </authorList>
    </citation>
    <scope>NUCLEOTIDE SEQUENCE</scope>
    <source>
        <strain evidence="2">HKST-UBA10</strain>
    </source>
</reference>
<protein>
    <submittedName>
        <fullName evidence="2">Uncharacterized protein</fullName>
    </submittedName>
</protein>
<reference evidence="2" key="2">
    <citation type="journal article" date="2021" name="Microbiome">
        <title>Successional dynamics and alternative stable states in a saline activated sludge microbial community over 9 years.</title>
        <authorList>
            <person name="Wang Y."/>
            <person name="Ye J."/>
            <person name="Ju F."/>
            <person name="Liu L."/>
            <person name="Boyd J.A."/>
            <person name="Deng Y."/>
            <person name="Parks D.H."/>
            <person name="Jiang X."/>
            <person name="Yin X."/>
            <person name="Woodcroft B.J."/>
            <person name="Tyson G.W."/>
            <person name="Hugenholtz P."/>
            <person name="Polz M.F."/>
            <person name="Zhang T."/>
        </authorList>
    </citation>
    <scope>NUCLEOTIDE SEQUENCE</scope>
    <source>
        <strain evidence="2">HKST-UBA10</strain>
    </source>
</reference>
<evidence type="ECO:0000313" key="2">
    <source>
        <dbReference type="EMBL" id="MCA9382085.1"/>
    </source>
</evidence>
<organism evidence="2 3">
    <name type="scientific">Candidatus Dojkabacteria bacterium</name>
    <dbReference type="NCBI Taxonomy" id="2099670"/>
    <lineage>
        <taxon>Bacteria</taxon>
        <taxon>Candidatus Dojkabacteria</taxon>
    </lineage>
</organism>
<accession>A0A955L383</accession>
<evidence type="ECO:0000313" key="3">
    <source>
        <dbReference type="Proteomes" id="UP000782843"/>
    </source>
</evidence>
<proteinExistence type="predicted"/>
<sequence length="204" mass="22847">MKRFTTQAQNLFLFMLLIGLLSLPVIVNISLTPVVDDGTNKIQNSNQAQNDRAYVIPAKQEEDVLGTTTDQQSFTADFVGEQYIRTERILLSEPSAYSSILTLDGKDLDINRIEENFYLIENSSQSDATLKISIDGNESNLNGTNLSLVFGDDTYQVFDGVEFKSIPTIVLERDSKTLLRLQVMNEDPTKNLPNTDIIFTAELI</sequence>
<keyword evidence="1" id="KW-1133">Transmembrane helix</keyword>
<dbReference type="AlphaFoldDB" id="A0A955L383"/>
<name>A0A955L383_9BACT</name>